<dbReference type="AlphaFoldDB" id="A0A1I8FDT9"/>
<feature type="region of interest" description="Disordered" evidence="1">
    <location>
        <begin position="480"/>
        <end position="499"/>
    </location>
</feature>
<keyword evidence="2" id="KW-1133">Transmembrane helix</keyword>
<feature type="compositionally biased region" description="Basic and acidic residues" evidence="1">
    <location>
        <begin position="260"/>
        <end position="273"/>
    </location>
</feature>
<accession>A0A1I8FDT9</accession>
<reference evidence="4" key="1">
    <citation type="submission" date="2016-11" db="UniProtKB">
        <authorList>
            <consortium name="WormBaseParasite"/>
        </authorList>
    </citation>
    <scope>IDENTIFICATION</scope>
</reference>
<evidence type="ECO:0000256" key="2">
    <source>
        <dbReference type="SAM" id="Phobius"/>
    </source>
</evidence>
<feature type="region of interest" description="Disordered" evidence="1">
    <location>
        <begin position="258"/>
        <end position="304"/>
    </location>
</feature>
<name>A0A1I8FDT9_9PLAT</name>
<organism evidence="3 4">
    <name type="scientific">Macrostomum lignano</name>
    <dbReference type="NCBI Taxonomy" id="282301"/>
    <lineage>
        <taxon>Eukaryota</taxon>
        <taxon>Metazoa</taxon>
        <taxon>Spiralia</taxon>
        <taxon>Lophotrochozoa</taxon>
        <taxon>Platyhelminthes</taxon>
        <taxon>Rhabditophora</taxon>
        <taxon>Macrostomorpha</taxon>
        <taxon>Macrostomida</taxon>
        <taxon>Macrostomidae</taxon>
        <taxon>Macrostomum</taxon>
    </lineage>
</organism>
<dbReference type="WBParaSite" id="maker-unitig_30918-snap-gene-0.1-mRNA-1">
    <property type="protein sequence ID" value="maker-unitig_30918-snap-gene-0.1-mRNA-1"/>
    <property type="gene ID" value="maker-unitig_30918-snap-gene-0.1"/>
</dbReference>
<feature type="region of interest" description="Disordered" evidence="1">
    <location>
        <begin position="359"/>
        <end position="433"/>
    </location>
</feature>
<keyword evidence="3" id="KW-1185">Reference proteome</keyword>
<feature type="transmembrane region" description="Helical" evidence="2">
    <location>
        <begin position="12"/>
        <end position="34"/>
    </location>
</feature>
<sequence>LDQWSSPRSRPWMITPGILALAFAAKWPFVAPWFRPQQPRQQLQGARALNYWSFHRPARLVALGLQSLQHPWWTPPLWPPQLLLGLPFGALFRRVCAQAEPAELHRICQIWPEGDRLRPDYSPAFQPIGTVNTLGIREYVEQYHGLQASLLLSPVLLLLLSKFELATAMPASERHSIDARYLPSKNRRVFGFKSQPCQRKLDELDSADDVAIFCRHSCSTEQERLRPMRRQLSATRQVGRCSYGATLMGEYKASETTFTDYRERGEEKEEERRANRKCQSDTRGSGKRTRLELPSTAGAAAPRALEKASAASSWLATMRNIHPRSLKSINAKAGRPTAHPAGLRRAPLRARLLASWRHRGARRAERPRASTYTSAIRELQNPVRAGSPPAAYLRYERSSVPMSDRRRRQRENYPQCSAAAAQQPHSTQRDQIVRRRDSRLERGVRVLARPLKPSDIAVAAAEAPAPAAQLNSQLSSLTPLTMPPQTEQPQSDPSRRLADENARLRRDLHALAKALPHTRAEDAKEKAKQLAAL</sequence>
<keyword evidence="2" id="KW-0472">Membrane</keyword>
<proteinExistence type="predicted"/>
<evidence type="ECO:0000313" key="4">
    <source>
        <dbReference type="WBParaSite" id="maker-unitig_30918-snap-gene-0.1-mRNA-1"/>
    </source>
</evidence>
<evidence type="ECO:0000313" key="3">
    <source>
        <dbReference type="Proteomes" id="UP000095280"/>
    </source>
</evidence>
<dbReference type="Proteomes" id="UP000095280">
    <property type="component" value="Unplaced"/>
</dbReference>
<evidence type="ECO:0000256" key="1">
    <source>
        <dbReference type="SAM" id="MobiDB-lite"/>
    </source>
</evidence>
<feature type="compositionally biased region" description="Polar residues" evidence="1">
    <location>
        <begin position="480"/>
        <end position="492"/>
    </location>
</feature>
<protein>
    <submittedName>
        <fullName evidence="4">SET domain-containing protein</fullName>
    </submittedName>
</protein>
<keyword evidence="2" id="KW-0812">Transmembrane</keyword>